<comment type="subcellular location">
    <subcellularLocation>
        <location evidence="1">Membrane</location>
        <topology evidence="1">Single-pass type I membrane protein</topology>
    </subcellularLocation>
</comment>
<keyword evidence="5 8" id="KW-1133">Transmembrane helix</keyword>
<keyword evidence="3 8" id="KW-0812">Transmembrane</keyword>
<dbReference type="Proteomes" id="UP000324897">
    <property type="component" value="Unassembled WGS sequence"/>
</dbReference>
<evidence type="ECO:0000256" key="6">
    <source>
        <dbReference type="ARBA" id="ARBA00023136"/>
    </source>
</evidence>
<proteinExistence type="predicted"/>
<dbReference type="AlphaFoldDB" id="A0A5J9SH99"/>
<keyword evidence="2" id="KW-0808">Transferase</keyword>
<evidence type="ECO:0000256" key="3">
    <source>
        <dbReference type="ARBA" id="ARBA00022692"/>
    </source>
</evidence>
<comment type="caution">
    <text evidence="9">The sequence shown here is derived from an EMBL/GenBank/DDBJ whole genome shotgun (WGS) entry which is preliminary data.</text>
</comment>
<evidence type="ECO:0008006" key="11">
    <source>
        <dbReference type="Google" id="ProtNLM"/>
    </source>
</evidence>
<keyword evidence="6 8" id="KW-0472">Membrane</keyword>
<name>A0A5J9SH99_9POAL</name>
<sequence>MKCNSSRHRHKNGETTSFLSCYFYLAPATPLLLIWVNPLSQLTTALLLCLLGHGTDVASGWDDRDFFSKDGPEIRFPLRLGSGNKSSLCGSTTCTKLACSGRDTILLHPFLGPSKVTAIDYKLALMNIIPLAARSSVCPINNLSLPVRVDDNCGLYANNPGRLVGCSREFMPHGVTPRPNLCDNCNDWARTDVPAADLIAGPIPCLGNSSRFMYLVHAYLSMSLLQQDCKAVSNRSIPIFFTERPAIFTYTDTSTFKQRAEATISSSEITVSWRSRWEDGYTPNYNCSVCEQRGRRCAFSSQRNQTFCMPNLNGSRIKVIAATSTVACFIVLSLAVLTALYFSLKSKYNEEIHLKVEMFLQTYRTSKPTRYSFSEVKKIARRFKQRDIVLDREIAEEKETVRRLAIVALWCIQWNPQNRPSMTKVVNMLTGRSQNLQIPPMPYA</sequence>
<keyword evidence="2" id="KW-0418">Kinase</keyword>
<protein>
    <recommendedName>
        <fullName evidence="11">Wall-associated receptor kinase galacturonan-binding domain-containing protein</fullName>
    </recommendedName>
</protein>
<evidence type="ECO:0000313" key="9">
    <source>
        <dbReference type="EMBL" id="TVT98637.1"/>
    </source>
</evidence>
<accession>A0A5J9SH99</accession>
<evidence type="ECO:0000256" key="7">
    <source>
        <dbReference type="ARBA" id="ARBA00023180"/>
    </source>
</evidence>
<dbReference type="EMBL" id="RWGY01000827">
    <property type="protein sequence ID" value="TVT98637.1"/>
    <property type="molecule type" value="Genomic_DNA"/>
</dbReference>
<evidence type="ECO:0000256" key="1">
    <source>
        <dbReference type="ARBA" id="ARBA00004479"/>
    </source>
</evidence>
<keyword evidence="10" id="KW-1185">Reference proteome</keyword>
<gene>
    <name evidence="9" type="ORF">EJB05_56072</name>
</gene>
<evidence type="ECO:0000256" key="2">
    <source>
        <dbReference type="ARBA" id="ARBA00022527"/>
    </source>
</evidence>
<evidence type="ECO:0000256" key="4">
    <source>
        <dbReference type="ARBA" id="ARBA00022729"/>
    </source>
</evidence>
<dbReference type="InterPro" id="IPR045874">
    <property type="entry name" value="LRK10/LRL21-25-like"/>
</dbReference>
<reference evidence="9 10" key="1">
    <citation type="journal article" date="2019" name="Sci. Rep.">
        <title>A high-quality genome of Eragrostis curvula grass provides insights into Poaceae evolution and supports new strategies to enhance forage quality.</title>
        <authorList>
            <person name="Carballo J."/>
            <person name="Santos B.A.C.M."/>
            <person name="Zappacosta D."/>
            <person name="Garbus I."/>
            <person name="Selva J.P."/>
            <person name="Gallo C.A."/>
            <person name="Diaz A."/>
            <person name="Albertini E."/>
            <person name="Caccamo M."/>
            <person name="Echenique V."/>
        </authorList>
    </citation>
    <scope>NUCLEOTIDE SEQUENCE [LARGE SCALE GENOMIC DNA]</scope>
    <source>
        <strain evidence="10">cv. Victoria</strain>
        <tissue evidence="9">Leaf</tissue>
    </source>
</reference>
<dbReference type="GO" id="GO:0016020">
    <property type="term" value="C:membrane"/>
    <property type="evidence" value="ECO:0007669"/>
    <property type="project" value="UniProtKB-SubCell"/>
</dbReference>
<dbReference type="GO" id="GO:0004674">
    <property type="term" value="F:protein serine/threonine kinase activity"/>
    <property type="evidence" value="ECO:0007669"/>
    <property type="project" value="UniProtKB-KW"/>
</dbReference>
<feature type="transmembrane region" description="Helical" evidence="8">
    <location>
        <begin position="21"/>
        <end position="40"/>
    </location>
</feature>
<keyword evidence="4" id="KW-0732">Signal</keyword>
<feature type="non-terminal residue" evidence="9">
    <location>
        <position position="1"/>
    </location>
</feature>
<keyword evidence="7" id="KW-0325">Glycoprotein</keyword>
<evidence type="ECO:0000256" key="5">
    <source>
        <dbReference type="ARBA" id="ARBA00022989"/>
    </source>
</evidence>
<dbReference type="PANTHER" id="PTHR27009">
    <property type="entry name" value="RUST RESISTANCE KINASE LR10-RELATED"/>
    <property type="match status" value="1"/>
</dbReference>
<dbReference type="OrthoDB" id="693247at2759"/>
<dbReference type="Gramene" id="TVT98637">
    <property type="protein sequence ID" value="TVT98637"/>
    <property type="gene ID" value="EJB05_56072"/>
</dbReference>
<keyword evidence="2" id="KW-0723">Serine/threonine-protein kinase</keyword>
<evidence type="ECO:0000313" key="10">
    <source>
        <dbReference type="Proteomes" id="UP000324897"/>
    </source>
</evidence>
<organism evidence="9 10">
    <name type="scientific">Eragrostis curvula</name>
    <name type="common">weeping love grass</name>
    <dbReference type="NCBI Taxonomy" id="38414"/>
    <lineage>
        <taxon>Eukaryota</taxon>
        <taxon>Viridiplantae</taxon>
        <taxon>Streptophyta</taxon>
        <taxon>Embryophyta</taxon>
        <taxon>Tracheophyta</taxon>
        <taxon>Spermatophyta</taxon>
        <taxon>Magnoliopsida</taxon>
        <taxon>Liliopsida</taxon>
        <taxon>Poales</taxon>
        <taxon>Poaceae</taxon>
        <taxon>PACMAD clade</taxon>
        <taxon>Chloridoideae</taxon>
        <taxon>Eragrostideae</taxon>
        <taxon>Eragrostidinae</taxon>
        <taxon>Eragrostis</taxon>
    </lineage>
</organism>
<evidence type="ECO:0000256" key="8">
    <source>
        <dbReference type="SAM" id="Phobius"/>
    </source>
</evidence>
<feature type="transmembrane region" description="Helical" evidence="8">
    <location>
        <begin position="319"/>
        <end position="342"/>
    </location>
</feature>
<dbReference type="Gene3D" id="1.10.510.10">
    <property type="entry name" value="Transferase(Phosphotransferase) domain 1"/>
    <property type="match status" value="1"/>
</dbReference>